<evidence type="ECO:0000313" key="2">
    <source>
        <dbReference type="Proteomes" id="UP000193719"/>
    </source>
</evidence>
<keyword evidence="2" id="KW-1185">Reference proteome</keyword>
<organism evidence="1 2">
    <name type="scientific">Piromyces finnis</name>
    <dbReference type="NCBI Taxonomy" id="1754191"/>
    <lineage>
        <taxon>Eukaryota</taxon>
        <taxon>Fungi</taxon>
        <taxon>Fungi incertae sedis</taxon>
        <taxon>Chytridiomycota</taxon>
        <taxon>Chytridiomycota incertae sedis</taxon>
        <taxon>Neocallimastigomycetes</taxon>
        <taxon>Neocallimastigales</taxon>
        <taxon>Neocallimastigaceae</taxon>
        <taxon>Piromyces</taxon>
    </lineage>
</organism>
<dbReference type="AlphaFoldDB" id="A0A1Y1VPA4"/>
<accession>A0A1Y1VPA4</accession>
<gene>
    <name evidence="1" type="ORF">BCR36DRAFT_272712</name>
</gene>
<comment type="caution">
    <text evidence="1">The sequence shown here is derived from an EMBL/GenBank/DDBJ whole genome shotgun (WGS) entry which is preliminary data.</text>
</comment>
<reference evidence="1 2" key="1">
    <citation type="submission" date="2016-08" db="EMBL/GenBank/DDBJ databases">
        <title>Genomes of anaerobic fungi encode conserved fungal cellulosomes for biomass hydrolysis.</title>
        <authorList>
            <consortium name="DOE Joint Genome Institute"/>
            <person name="Haitjema C.H."/>
            <person name="Gilmore S.P."/>
            <person name="Henske J.K."/>
            <person name="Solomon K.V."/>
            <person name="De Groot R."/>
            <person name="Kuo A."/>
            <person name="Mondo S.J."/>
            <person name="Salamov A.A."/>
            <person name="Labutti K."/>
            <person name="Zhao Z."/>
            <person name="Chiniquy J."/>
            <person name="Barry K."/>
            <person name="Brewer H.M."/>
            <person name="Purvine S.O."/>
            <person name="Wright A.T."/>
            <person name="Boxma B."/>
            <person name="Van Alen T."/>
            <person name="Hackstein J.H."/>
            <person name="Baker S.E."/>
            <person name="Grigoriev I.V."/>
            <person name="O'Malley M.A."/>
        </authorList>
    </citation>
    <scope>NUCLEOTIDE SEQUENCE [LARGE SCALE GENOMIC DNA]</scope>
    <source>
        <strain evidence="2">finn</strain>
    </source>
</reference>
<dbReference type="Proteomes" id="UP000193719">
    <property type="component" value="Unassembled WGS sequence"/>
</dbReference>
<name>A0A1Y1VPA4_9FUNG</name>
<proteinExistence type="predicted"/>
<reference evidence="1 2" key="2">
    <citation type="submission" date="2016-08" db="EMBL/GenBank/DDBJ databases">
        <title>Pervasive Adenine N6-methylation of Active Genes in Fungi.</title>
        <authorList>
            <consortium name="DOE Joint Genome Institute"/>
            <person name="Mondo S.J."/>
            <person name="Dannebaum R.O."/>
            <person name="Kuo R.C."/>
            <person name="Labutti K."/>
            <person name="Haridas S."/>
            <person name="Kuo A."/>
            <person name="Salamov A."/>
            <person name="Ahrendt S.R."/>
            <person name="Lipzen A."/>
            <person name="Sullivan W."/>
            <person name="Andreopoulos W.B."/>
            <person name="Clum A."/>
            <person name="Lindquist E."/>
            <person name="Daum C."/>
            <person name="Ramamoorthy G.K."/>
            <person name="Gryganskyi A."/>
            <person name="Culley D."/>
            <person name="Magnuson J.K."/>
            <person name="James T.Y."/>
            <person name="O'Malley M.A."/>
            <person name="Stajich J.E."/>
            <person name="Spatafora J.W."/>
            <person name="Visel A."/>
            <person name="Grigoriev I.V."/>
        </authorList>
    </citation>
    <scope>NUCLEOTIDE SEQUENCE [LARGE SCALE GENOMIC DNA]</scope>
    <source>
        <strain evidence="2">finn</strain>
    </source>
</reference>
<protein>
    <submittedName>
        <fullName evidence="1">Uncharacterized protein</fullName>
    </submittedName>
</protein>
<dbReference type="EMBL" id="MCFH01000001">
    <property type="protein sequence ID" value="ORX61249.1"/>
    <property type="molecule type" value="Genomic_DNA"/>
</dbReference>
<sequence>MSEQGPPAIFKKYFPDGRPESLKKLFPNGPPPAELFEGDYPEDQIPPKLLALFPNGELPDDLKIFKENVPEDLKEFLVKTTRAMKAKLAAQN</sequence>
<evidence type="ECO:0000313" key="1">
    <source>
        <dbReference type="EMBL" id="ORX61249.1"/>
    </source>
</evidence>